<organism evidence="2">
    <name type="scientific">marine sediment metagenome</name>
    <dbReference type="NCBI Taxonomy" id="412755"/>
    <lineage>
        <taxon>unclassified sequences</taxon>
        <taxon>metagenomes</taxon>
        <taxon>ecological metagenomes</taxon>
    </lineage>
</organism>
<evidence type="ECO:0000313" key="2">
    <source>
        <dbReference type="EMBL" id="GAG59891.1"/>
    </source>
</evidence>
<name>X1AIR5_9ZZZZ</name>
<feature type="domain" description="Gingipain" evidence="1">
    <location>
        <begin position="11"/>
        <end position="248"/>
    </location>
</feature>
<dbReference type="InterPro" id="IPR001769">
    <property type="entry name" value="Gingipain"/>
</dbReference>
<sequence>SVYNDNGVDEIDWTPKIYVGRLPASNDEELEIMVNKTLKYETNPQIGDWMNSFLLAGVISNYPENTESDVGEDEARLTSYILSNYVLDSMNYSHLIKTTSDFEPKPSFSNITRDIFRTNFDNGYSLGMFAGHGAPTRFVDETGYQFYTAFDAINSNNTNMPTLFYGDACTTSSYDSGDNSIGEILIKRKDAGAIGYIGALRTTWYFEQDLDLEMLNRGNCKLFWKVFFINRSYQPGKVLYDSKVEYLKSDWFKYSNINMSLEWERKNVLTYC</sequence>
<feature type="non-terminal residue" evidence="2">
    <location>
        <position position="272"/>
    </location>
</feature>
<protein>
    <recommendedName>
        <fullName evidence="1">Gingipain domain-containing protein</fullName>
    </recommendedName>
</protein>
<dbReference type="GO" id="GO:0006508">
    <property type="term" value="P:proteolysis"/>
    <property type="evidence" value="ECO:0007669"/>
    <property type="project" value="InterPro"/>
</dbReference>
<evidence type="ECO:0000259" key="1">
    <source>
        <dbReference type="Pfam" id="PF01364"/>
    </source>
</evidence>
<proteinExistence type="predicted"/>
<accession>X1AIR5</accession>
<feature type="non-terminal residue" evidence="2">
    <location>
        <position position="1"/>
    </location>
</feature>
<dbReference type="SUPFAM" id="SSF52129">
    <property type="entry name" value="Caspase-like"/>
    <property type="match status" value="1"/>
</dbReference>
<dbReference type="InterPro" id="IPR029030">
    <property type="entry name" value="Caspase-like_dom_sf"/>
</dbReference>
<dbReference type="Gene3D" id="3.40.50.1460">
    <property type="match status" value="1"/>
</dbReference>
<dbReference type="GO" id="GO:0008234">
    <property type="term" value="F:cysteine-type peptidase activity"/>
    <property type="evidence" value="ECO:0007669"/>
    <property type="project" value="InterPro"/>
</dbReference>
<dbReference type="AlphaFoldDB" id="X1AIR5"/>
<dbReference type="Pfam" id="PF01364">
    <property type="entry name" value="Peptidase_C25"/>
    <property type="match status" value="1"/>
</dbReference>
<gene>
    <name evidence="2" type="ORF">S01H4_12029</name>
</gene>
<comment type="caution">
    <text evidence="2">The sequence shown here is derived from an EMBL/GenBank/DDBJ whole genome shotgun (WGS) entry which is preliminary data.</text>
</comment>
<reference evidence="2" key="1">
    <citation type="journal article" date="2014" name="Front. Microbiol.">
        <title>High frequency of phylogenetically diverse reductive dehalogenase-homologous genes in deep subseafloor sedimentary metagenomes.</title>
        <authorList>
            <person name="Kawai M."/>
            <person name="Futagami T."/>
            <person name="Toyoda A."/>
            <person name="Takaki Y."/>
            <person name="Nishi S."/>
            <person name="Hori S."/>
            <person name="Arai W."/>
            <person name="Tsubouchi T."/>
            <person name="Morono Y."/>
            <person name="Uchiyama I."/>
            <person name="Ito T."/>
            <person name="Fujiyama A."/>
            <person name="Inagaki F."/>
            <person name="Takami H."/>
        </authorList>
    </citation>
    <scope>NUCLEOTIDE SEQUENCE</scope>
    <source>
        <strain evidence="2">Expedition CK06-06</strain>
    </source>
</reference>
<dbReference type="EMBL" id="BART01005023">
    <property type="protein sequence ID" value="GAG59891.1"/>
    <property type="molecule type" value="Genomic_DNA"/>
</dbReference>